<accession>A0AAV2ICJ0</accession>
<comment type="similarity">
    <text evidence="2 15">Belongs to the MCU (TC 1.A.77) family.</text>
</comment>
<comment type="subcellular location">
    <subcellularLocation>
        <location evidence="1 15">Mitochondrion inner membrane</location>
        <topology evidence="1 15">Multi-pass membrane protein</topology>
    </subcellularLocation>
</comment>
<feature type="transmembrane region" description="Helical" evidence="15">
    <location>
        <begin position="258"/>
        <end position="276"/>
    </location>
</feature>
<organism evidence="17 18">
    <name type="scientific">Lymnaea stagnalis</name>
    <name type="common">Great pond snail</name>
    <name type="synonym">Helix stagnalis</name>
    <dbReference type="NCBI Taxonomy" id="6523"/>
    <lineage>
        <taxon>Eukaryota</taxon>
        <taxon>Metazoa</taxon>
        <taxon>Spiralia</taxon>
        <taxon>Lophotrochozoa</taxon>
        <taxon>Mollusca</taxon>
        <taxon>Gastropoda</taxon>
        <taxon>Heterobranchia</taxon>
        <taxon>Euthyneura</taxon>
        <taxon>Panpulmonata</taxon>
        <taxon>Hygrophila</taxon>
        <taxon>Lymnaeoidea</taxon>
        <taxon>Lymnaeidae</taxon>
        <taxon>Lymnaea</taxon>
    </lineage>
</organism>
<dbReference type="PANTHER" id="PTHR13462">
    <property type="entry name" value="CALCIUM UNIPORTER PROTEIN, MITOCHONDRIAL"/>
    <property type="match status" value="1"/>
</dbReference>
<keyword evidence="10 15" id="KW-0406">Ion transport</keyword>
<evidence type="ECO:0000256" key="2">
    <source>
        <dbReference type="ARBA" id="ARBA00005653"/>
    </source>
</evidence>
<sequence>MAAVAPLRKLLSRNLWAQNIKLFNACTQTRNRCQFKIKAKIVFGYGHLKNECLRPYCTQVLYKTDVTVDYRDGLPVVTLPLPSRRETCEFTLKPISQTVGDFVQFIKDEDGGIDTVMFFTKEGSKIAKSTSIDVLMRSDFQIKINDQKYSVSPPVICPISSEDAQTITDVKLLITKLYTTLNVESYQLERERDLRKRLEDLNVQIAPLEAVREIMLCNKAGTNTNRLSWLGLGLMSLQFGILARLTWWEYSWDIMEPVTYFVTYGTSMAMFAYFLLTKQEYVFPDVKDRQFLIKFHKLADKEKLDVEHYNKLREEISQAEHDLRRLRDPLQLHLPIRELEKIVNKE</sequence>
<comment type="caution">
    <text evidence="17">The sequence shown here is derived from an EMBL/GenBank/DDBJ whole genome shotgun (WGS) entry which is preliminary data.</text>
</comment>
<dbReference type="EMBL" id="CAXITT010000629">
    <property type="protein sequence ID" value="CAL1544557.1"/>
    <property type="molecule type" value="Genomic_DNA"/>
</dbReference>
<dbReference type="Pfam" id="PF04678">
    <property type="entry name" value="MCU"/>
    <property type="match status" value="1"/>
</dbReference>
<dbReference type="GO" id="GO:0005262">
    <property type="term" value="F:calcium channel activity"/>
    <property type="evidence" value="ECO:0007669"/>
    <property type="project" value="UniProtKB-UniRule"/>
</dbReference>
<evidence type="ECO:0000259" key="16">
    <source>
        <dbReference type="Pfam" id="PF04678"/>
    </source>
</evidence>
<keyword evidence="9 15" id="KW-1133">Transmembrane helix</keyword>
<comment type="function">
    <text evidence="15">Mitochondrial inner membrane calcium uniporter that mediates calcium uptake into mitochondria. Mitochondrial calcium homeostasis plays key roles in cellular physiology and regulates cell bioenergetics, cytoplasmic calcium signals and activation of cell death pathways.</text>
</comment>
<keyword evidence="18" id="KW-1185">Reference proteome</keyword>
<name>A0AAV2ICJ0_LYMST</name>
<evidence type="ECO:0000256" key="10">
    <source>
        <dbReference type="ARBA" id="ARBA00023065"/>
    </source>
</evidence>
<dbReference type="PANTHER" id="PTHR13462:SF10">
    <property type="entry name" value="CALCIUM UNIPORTER PROTEIN, MITOCHONDRIAL"/>
    <property type="match status" value="1"/>
</dbReference>
<feature type="domain" description="Calcium uniporter protein C-terminal" evidence="16">
    <location>
        <begin position="109"/>
        <end position="312"/>
    </location>
</feature>
<evidence type="ECO:0000256" key="11">
    <source>
        <dbReference type="ARBA" id="ARBA00023128"/>
    </source>
</evidence>
<comment type="domain">
    <text evidence="15">The selectivity filter, in which calcium ions are arranged in single file, is composed of two acidic rings separated by one helical turn along the central axis of the channel pore.</text>
</comment>
<evidence type="ECO:0000256" key="5">
    <source>
        <dbReference type="ARBA" id="ARBA00022673"/>
    </source>
</evidence>
<comment type="catalytic activity">
    <reaction evidence="14">
        <text>Ca(2+)(in) = Ca(2+)(out)</text>
        <dbReference type="Rhea" id="RHEA:29671"/>
        <dbReference type="ChEBI" id="CHEBI:29108"/>
    </reaction>
</comment>
<dbReference type="GO" id="GO:0015292">
    <property type="term" value="F:uniporter activity"/>
    <property type="evidence" value="ECO:0007669"/>
    <property type="project" value="UniProtKB-UniRule"/>
</dbReference>
<evidence type="ECO:0000256" key="7">
    <source>
        <dbReference type="ARBA" id="ARBA00022792"/>
    </source>
</evidence>
<keyword evidence="3 15" id="KW-0813">Transport</keyword>
<evidence type="ECO:0000256" key="12">
    <source>
        <dbReference type="ARBA" id="ARBA00023136"/>
    </source>
</evidence>
<keyword evidence="5 15" id="KW-0107">Calcium channel</keyword>
<keyword evidence="4 15" id="KW-0109">Calcium transport</keyword>
<dbReference type="GO" id="GO:0036444">
    <property type="term" value="P:calcium import into the mitochondrion"/>
    <property type="evidence" value="ECO:0007669"/>
    <property type="project" value="TreeGrafter"/>
</dbReference>
<keyword evidence="8 15" id="KW-0106">Calcium</keyword>
<evidence type="ECO:0000313" key="17">
    <source>
        <dbReference type="EMBL" id="CAL1544557.1"/>
    </source>
</evidence>
<protein>
    <recommendedName>
        <fullName evidence="15">Calcium uniporter protein</fullName>
    </recommendedName>
</protein>
<evidence type="ECO:0000256" key="1">
    <source>
        <dbReference type="ARBA" id="ARBA00004448"/>
    </source>
</evidence>
<keyword evidence="12 15" id="KW-0472">Membrane</keyword>
<evidence type="ECO:0000256" key="15">
    <source>
        <dbReference type="RuleBase" id="RU367035"/>
    </source>
</evidence>
<evidence type="ECO:0000256" key="14">
    <source>
        <dbReference type="ARBA" id="ARBA00036634"/>
    </source>
</evidence>
<reference evidence="17 18" key="1">
    <citation type="submission" date="2024-04" db="EMBL/GenBank/DDBJ databases">
        <authorList>
            <consortium name="Genoscope - CEA"/>
            <person name="William W."/>
        </authorList>
    </citation>
    <scope>NUCLEOTIDE SEQUENCE [LARGE SCALE GENOMIC DNA]</scope>
</reference>
<dbReference type="GO" id="GO:1990246">
    <property type="term" value="C:uniplex complex"/>
    <property type="evidence" value="ECO:0007669"/>
    <property type="project" value="TreeGrafter"/>
</dbReference>
<dbReference type="Proteomes" id="UP001497497">
    <property type="component" value="Unassembled WGS sequence"/>
</dbReference>
<evidence type="ECO:0000256" key="8">
    <source>
        <dbReference type="ARBA" id="ARBA00022837"/>
    </source>
</evidence>
<keyword evidence="11 15" id="KW-0496">Mitochondrion</keyword>
<dbReference type="InterPro" id="IPR006769">
    <property type="entry name" value="MCU_C"/>
</dbReference>
<evidence type="ECO:0000256" key="3">
    <source>
        <dbReference type="ARBA" id="ARBA00022448"/>
    </source>
</evidence>
<keyword evidence="6 15" id="KW-0812">Transmembrane</keyword>
<dbReference type="InterPro" id="IPR039055">
    <property type="entry name" value="MCU_fam"/>
</dbReference>
<evidence type="ECO:0000256" key="9">
    <source>
        <dbReference type="ARBA" id="ARBA00022989"/>
    </source>
</evidence>
<keyword evidence="13 15" id="KW-0407">Ion channel</keyword>
<keyword evidence="7 15" id="KW-0999">Mitochondrion inner membrane</keyword>
<evidence type="ECO:0000313" key="18">
    <source>
        <dbReference type="Proteomes" id="UP001497497"/>
    </source>
</evidence>
<dbReference type="AlphaFoldDB" id="A0AAV2ICJ0"/>
<feature type="transmembrane region" description="Helical" evidence="15">
    <location>
        <begin position="227"/>
        <end position="246"/>
    </location>
</feature>
<evidence type="ECO:0000256" key="4">
    <source>
        <dbReference type="ARBA" id="ARBA00022568"/>
    </source>
</evidence>
<evidence type="ECO:0000256" key="13">
    <source>
        <dbReference type="ARBA" id="ARBA00023303"/>
    </source>
</evidence>
<proteinExistence type="inferred from homology"/>
<evidence type="ECO:0000256" key="6">
    <source>
        <dbReference type="ARBA" id="ARBA00022692"/>
    </source>
</evidence>
<dbReference type="GO" id="GO:0051560">
    <property type="term" value="P:mitochondrial calcium ion homeostasis"/>
    <property type="evidence" value="ECO:0007669"/>
    <property type="project" value="UniProtKB-UniRule"/>
</dbReference>
<gene>
    <name evidence="17" type="ORF">GSLYS_00018070001</name>
</gene>